<dbReference type="HOGENOM" id="CLU_1200894_0_0_1"/>
<evidence type="ECO:0000256" key="1">
    <source>
        <dbReference type="SAM" id="Phobius"/>
    </source>
</evidence>
<dbReference type="Gene3D" id="1.20.1070.10">
    <property type="entry name" value="Rhodopsin 7-helix transmembrane proteins"/>
    <property type="match status" value="1"/>
</dbReference>
<evidence type="ECO:0000313" key="3">
    <source>
        <dbReference type="Proteomes" id="UP000000305"/>
    </source>
</evidence>
<feature type="transmembrane region" description="Helical" evidence="1">
    <location>
        <begin position="119"/>
        <end position="143"/>
    </location>
</feature>
<dbReference type="Proteomes" id="UP000000305">
    <property type="component" value="Unassembled WGS sequence"/>
</dbReference>
<evidence type="ECO:0000313" key="2">
    <source>
        <dbReference type="EMBL" id="EFX64257.1"/>
    </source>
</evidence>
<name>E9HVH5_DAPPU</name>
<dbReference type="PhylomeDB" id="E9HVH5"/>
<keyword evidence="3" id="KW-1185">Reference proteome</keyword>
<feature type="transmembrane region" description="Helical" evidence="1">
    <location>
        <begin position="48"/>
        <end position="69"/>
    </location>
</feature>
<dbReference type="KEGG" id="dpx:DAPPUDRAFT_266702"/>
<accession>E9HVH5</accession>
<gene>
    <name evidence="2" type="ORF">DAPPUDRAFT_266702</name>
</gene>
<dbReference type="AlphaFoldDB" id="E9HVH5"/>
<dbReference type="EMBL" id="GL732854">
    <property type="protein sequence ID" value="EFX64257.1"/>
    <property type="molecule type" value="Genomic_DNA"/>
</dbReference>
<keyword evidence="1" id="KW-1133">Transmembrane helix</keyword>
<reference evidence="2 3" key="1">
    <citation type="journal article" date="2011" name="Science">
        <title>The ecoresponsive genome of Daphnia pulex.</title>
        <authorList>
            <person name="Colbourne J.K."/>
            <person name="Pfrender M.E."/>
            <person name="Gilbert D."/>
            <person name="Thomas W.K."/>
            <person name="Tucker A."/>
            <person name="Oakley T.H."/>
            <person name="Tokishita S."/>
            <person name="Aerts A."/>
            <person name="Arnold G.J."/>
            <person name="Basu M.K."/>
            <person name="Bauer D.J."/>
            <person name="Caceres C.E."/>
            <person name="Carmel L."/>
            <person name="Casola C."/>
            <person name="Choi J.H."/>
            <person name="Detter J.C."/>
            <person name="Dong Q."/>
            <person name="Dusheyko S."/>
            <person name="Eads B.D."/>
            <person name="Frohlich T."/>
            <person name="Geiler-Samerotte K.A."/>
            <person name="Gerlach D."/>
            <person name="Hatcher P."/>
            <person name="Jogdeo S."/>
            <person name="Krijgsveld J."/>
            <person name="Kriventseva E.V."/>
            <person name="Kultz D."/>
            <person name="Laforsch C."/>
            <person name="Lindquist E."/>
            <person name="Lopez J."/>
            <person name="Manak J.R."/>
            <person name="Muller J."/>
            <person name="Pangilinan J."/>
            <person name="Patwardhan R.P."/>
            <person name="Pitluck S."/>
            <person name="Pritham E.J."/>
            <person name="Rechtsteiner A."/>
            <person name="Rho M."/>
            <person name="Rogozin I.B."/>
            <person name="Sakarya O."/>
            <person name="Salamov A."/>
            <person name="Schaack S."/>
            <person name="Shapiro H."/>
            <person name="Shiga Y."/>
            <person name="Skalitzky C."/>
            <person name="Smith Z."/>
            <person name="Souvorov A."/>
            <person name="Sung W."/>
            <person name="Tang Z."/>
            <person name="Tsuchiya D."/>
            <person name="Tu H."/>
            <person name="Vos H."/>
            <person name="Wang M."/>
            <person name="Wolf Y.I."/>
            <person name="Yamagata H."/>
            <person name="Yamada T."/>
            <person name="Ye Y."/>
            <person name="Shaw J.R."/>
            <person name="Andrews J."/>
            <person name="Crease T.J."/>
            <person name="Tang H."/>
            <person name="Lucas S.M."/>
            <person name="Robertson H.M."/>
            <person name="Bork P."/>
            <person name="Koonin E.V."/>
            <person name="Zdobnov E.M."/>
            <person name="Grigoriev I.V."/>
            <person name="Lynch M."/>
            <person name="Boore J.L."/>
        </authorList>
    </citation>
    <scope>NUCLEOTIDE SEQUENCE [LARGE SCALE GENOMIC DNA]</scope>
</reference>
<dbReference type="InParanoid" id="E9HVH5"/>
<keyword evidence="1" id="KW-0472">Membrane</keyword>
<protein>
    <submittedName>
        <fullName evidence="2">Uncharacterized protein</fullName>
    </submittedName>
</protein>
<keyword evidence="1" id="KW-0812">Transmembrane</keyword>
<organism evidence="2 3">
    <name type="scientific">Daphnia pulex</name>
    <name type="common">Water flea</name>
    <dbReference type="NCBI Taxonomy" id="6669"/>
    <lineage>
        <taxon>Eukaryota</taxon>
        <taxon>Metazoa</taxon>
        <taxon>Ecdysozoa</taxon>
        <taxon>Arthropoda</taxon>
        <taxon>Crustacea</taxon>
        <taxon>Branchiopoda</taxon>
        <taxon>Diplostraca</taxon>
        <taxon>Cladocera</taxon>
        <taxon>Anomopoda</taxon>
        <taxon>Daphniidae</taxon>
        <taxon>Daphnia</taxon>
    </lineage>
</organism>
<proteinExistence type="predicted"/>
<feature type="transmembrane region" description="Helical" evidence="1">
    <location>
        <begin position="89"/>
        <end position="107"/>
    </location>
</feature>
<sequence length="231" mass="26290">MEDRTSVVIVTPPWRKTFDFQMMQEDITFGQECFRKAILHGRWFVFELYRVTSGELFTTVALSSAHFLGRHFFFRMPLSPSMPTRTGHLVYSILLLILSMAALDRYLAIVRYEWYKKSVTNCGVITLIFFACVVVLSFVVITIPSTTLIQQSVTVKFVNSRSGNSNFGFGGVEPNPVPEKISAAFAEYSAVSLNENDACLHPDNYRLPPAINHLGTEFLPWMKNRSKIKQT</sequence>